<keyword evidence="2" id="KW-1185">Reference proteome</keyword>
<organism evidence="1 2">
    <name type="scientific">Rhodanobacter soli</name>
    <dbReference type="NCBI Taxonomy" id="590609"/>
    <lineage>
        <taxon>Bacteria</taxon>
        <taxon>Pseudomonadati</taxon>
        <taxon>Pseudomonadota</taxon>
        <taxon>Gammaproteobacteria</taxon>
        <taxon>Lysobacterales</taxon>
        <taxon>Rhodanobacteraceae</taxon>
        <taxon>Rhodanobacter</taxon>
    </lineage>
</organism>
<proteinExistence type="predicted"/>
<protein>
    <submittedName>
        <fullName evidence="1">Uncharacterized protein</fullName>
    </submittedName>
</protein>
<sequence length="123" mass="12942">MTSLNRPLSNQESALVRWLLEHGKPEAAPFLQQLAQATVTPWKCQCGCASINFVVQGKPEPSGGLNPLADFLFGSDSDLSGIFVYEQAGVLAGLEVYGLAGEAPKALPSIGALRPWSDAAQSA</sequence>
<evidence type="ECO:0000313" key="2">
    <source>
        <dbReference type="Proteomes" id="UP001549251"/>
    </source>
</evidence>
<reference evidence="1 2" key="1">
    <citation type="submission" date="2024-06" db="EMBL/GenBank/DDBJ databases">
        <title>Sorghum-associated microbial communities from plants grown in Nebraska, USA.</title>
        <authorList>
            <person name="Schachtman D."/>
        </authorList>
    </citation>
    <scope>NUCLEOTIDE SEQUENCE [LARGE SCALE GENOMIC DNA]</scope>
    <source>
        <strain evidence="1 2">1757</strain>
    </source>
</reference>
<gene>
    <name evidence="1" type="ORF">ABIE04_001793</name>
</gene>
<evidence type="ECO:0000313" key="1">
    <source>
        <dbReference type="EMBL" id="MET4569466.1"/>
    </source>
</evidence>
<dbReference type="RefSeq" id="WP_354548893.1">
    <property type="nucleotide sequence ID" value="NZ_JBEPSD010000001.1"/>
</dbReference>
<accession>A0ABV2PWQ1</accession>
<dbReference type="EMBL" id="JBEPSD010000001">
    <property type="protein sequence ID" value="MET4569466.1"/>
    <property type="molecule type" value="Genomic_DNA"/>
</dbReference>
<name>A0ABV2PWQ1_9GAMM</name>
<comment type="caution">
    <text evidence="1">The sequence shown here is derived from an EMBL/GenBank/DDBJ whole genome shotgun (WGS) entry which is preliminary data.</text>
</comment>
<dbReference type="Proteomes" id="UP001549251">
    <property type="component" value="Unassembled WGS sequence"/>
</dbReference>